<dbReference type="Gene3D" id="1.10.10.10">
    <property type="entry name" value="Winged helix-like DNA-binding domain superfamily/Winged helix DNA-binding domain"/>
    <property type="match status" value="1"/>
</dbReference>
<dbReference type="InterPro" id="IPR008920">
    <property type="entry name" value="TF_FadR/GntR_C"/>
</dbReference>
<accession>A0A7X3K327</accession>
<dbReference type="InterPro" id="IPR036390">
    <property type="entry name" value="WH_DNA-bd_sf"/>
</dbReference>
<dbReference type="PROSITE" id="PS50949">
    <property type="entry name" value="HTH_GNTR"/>
    <property type="match status" value="1"/>
</dbReference>
<dbReference type="PANTHER" id="PTHR43537:SF44">
    <property type="entry name" value="GNTR FAMILY REGULATORY PROTEIN"/>
    <property type="match status" value="1"/>
</dbReference>
<evidence type="ECO:0000259" key="4">
    <source>
        <dbReference type="PROSITE" id="PS50949"/>
    </source>
</evidence>
<dbReference type="PANTHER" id="PTHR43537">
    <property type="entry name" value="TRANSCRIPTIONAL REGULATOR, GNTR FAMILY"/>
    <property type="match status" value="1"/>
</dbReference>
<proteinExistence type="predicted"/>
<dbReference type="Gene3D" id="1.20.120.530">
    <property type="entry name" value="GntR ligand-binding domain-like"/>
    <property type="match status" value="1"/>
</dbReference>
<dbReference type="InterPro" id="IPR036388">
    <property type="entry name" value="WH-like_DNA-bd_sf"/>
</dbReference>
<reference evidence="5 6" key="1">
    <citation type="submission" date="2019-12" db="EMBL/GenBank/DDBJ databases">
        <title>Devosia maris sp. nov., isolated from the deep seawater.</title>
        <authorList>
            <person name="Liu Y."/>
        </authorList>
    </citation>
    <scope>NUCLEOTIDE SEQUENCE [LARGE SCALE GENOMIC DNA]</scope>
    <source>
        <strain evidence="5 6">L53-10-65</strain>
    </source>
</reference>
<dbReference type="CDD" id="cd07377">
    <property type="entry name" value="WHTH_GntR"/>
    <property type="match status" value="1"/>
</dbReference>
<dbReference type="SMART" id="SM00345">
    <property type="entry name" value="HTH_GNTR"/>
    <property type="match status" value="1"/>
</dbReference>
<feature type="domain" description="HTH gntR-type" evidence="4">
    <location>
        <begin position="29"/>
        <end position="97"/>
    </location>
</feature>
<gene>
    <name evidence="5" type="ORF">GO014_07460</name>
</gene>
<organism evidence="5 6">
    <name type="scientific">Devosia marina</name>
    <dbReference type="NCBI Taxonomy" id="2683198"/>
    <lineage>
        <taxon>Bacteria</taxon>
        <taxon>Pseudomonadati</taxon>
        <taxon>Pseudomonadota</taxon>
        <taxon>Alphaproteobacteria</taxon>
        <taxon>Hyphomicrobiales</taxon>
        <taxon>Devosiaceae</taxon>
        <taxon>Devosia</taxon>
    </lineage>
</organism>
<keyword evidence="1" id="KW-0805">Transcription regulation</keyword>
<evidence type="ECO:0000313" key="5">
    <source>
        <dbReference type="EMBL" id="MVS98856.1"/>
    </source>
</evidence>
<dbReference type="SUPFAM" id="SSF48008">
    <property type="entry name" value="GntR ligand-binding domain-like"/>
    <property type="match status" value="1"/>
</dbReference>
<evidence type="ECO:0000256" key="2">
    <source>
        <dbReference type="ARBA" id="ARBA00023125"/>
    </source>
</evidence>
<protein>
    <submittedName>
        <fullName evidence="5">FCD domain-containing protein</fullName>
    </submittedName>
</protein>
<comment type="caution">
    <text evidence="5">The sequence shown here is derived from an EMBL/GenBank/DDBJ whole genome shotgun (WGS) entry which is preliminary data.</text>
</comment>
<dbReference type="Proteomes" id="UP000438106">
    <property type="component" value="Unassembled WGS sequence"/>
</dbReference>
<keyword evidence="2" id="KW-0238">DNA-binding</keyword>
<dbReference type="InterPro" id="IPR000524">
    <property type="entry name" value="Tscrpt_reg_HTH_GntR"/>
</dbReference>
<keyword evidence="6" id="KW-1185">Reference proteome</keyword>
<dbReference type="GO" id="GO:0003700">
    <property type="term" value="F:DNA-binding transcription factor activity"/>
    <property type="evidence" value="ECO:0007669"/>
    <property type="project" value="InterPro"/>
</dbReference>
<dbReference type="PRINTS" id="PR00035">
    <property type="entry name" value="HTHGNTR"/>
</dbReference>
<evidence type="ECO:0000313" key="6">
    <source>
        <dbReference type="Proteomes" id="UP000438106"/>
    </source>
</evidence>
<dbReference type="SMART" id="SM00895">
    <property type="entry name" value="FCD"/>
    <property type="match status" value="1"/>
</dbReference>
<dbReference type="AlphaFoldDB" id="A0A7X3K327"/>
<evidence type="ECO:0000256" key="1">
    <source>
        <dbReference type="ARBA" id="ARBA00023015"/>
    </source>
</evidence>
<dbReference type="Pfam" id="PF07729">
    <property type="entry name" value="FCD"/>
    <property type="match status" value="1"/>
</dbReference>
<sequence>MASASHGFERAGELLDVTVAETTKTLLKPRVHRHVVKTLAQSILSNRFASGTALPSEPELCEEFSVSRSAVREAVKVLDSKGMVTTRPRTGSIVRPREDWNLLDPDILAWSMELQPSAELVLSLIEARQVIEPAAARLAALRATATSIAPMEDAFVRMTRFKSAQDFEAFNKADIDFHTALLRASGNIVFQQLSNTIGAALAYSFRLTVSRAQEPGASLPNHGEVIERIRMRDSEGAYASMARLLSIALVDLGLA</sequence>
<keyword evidence="3" id="KW-0804">Transcription</keyword>
<dbReference type="Pfam" id="PF00392">
    <property type="entry name" value="GntR"/>
    <property type="match status" value="1"/>
</dbReference>
<dbReference type="SUPFAM" id="SSF46785">
    <property type="entry name" value="Winged helix' DNA-binding domain"/>
    <property type="match status" value="1"/>
</dbReference>
<dbReference type="EMBL" id="WQRF01000001">
    <property type="protein sequence ID" value="MVS98856.1"/>
    <property type="molecule type" value="Genomic_DNA"/>
</dbReference>
<dbReference type="GO" id="GO:0003677">
    <property type="term" value="F:DNA binding"/>
    <property type="evidence" value="ECO:0007669"/>
    <property type="project" value="UniProtKB-KW"/>
</dbReference>
<evidence type="ECO:0000256" key="3">
    <source>
        <dbReference type="ARBA" id="ARBA00023163"/>
    </source>
</evidence>
<name>A0A7X3K327_9HYPH</name>
<dbReference type="InterPro" id="IPR011711">
    <property type="entry name" value="GntR_C"/>
</dbReference>